<feature type="signal peptide" evidence="1">
    <location>
        <begin position="1"/>
        <end position="20"/>
    </location>
</feature>
<accession>A0ABW0SK76</accession>
<evidence type="ECO:0000256" key="1">
    <source>
        <dbReference type="SAM" id="SignalP"/>
    </source>
</evidence>
<dbReference type="InterPro" id="IPR011990">
    <property type="entry name" value="TPR-like_helical_dom_sf"/>
</dbReference>
<dbReference type="SUPFAM" id="SSF81901">
    <property type="entry name" value="HCP-like"/>
    <property type="match status" value="1"/>
</dbReference>
<protein>
    <recommendedName>
        <fullName evidence="4">Sel1 repeat family protein</fullName>
    </recommendedName>
</protein>
<name>A0ABW0SK76_9GAMM</name>
<evidence type="ECO:0008006" key="4">
    <source>
        <dbReference type="Google" id="ProtNLM"/>
    </source>
</evidence>
<feature type="chain" id="PRO_5045102950" description="Sel1 repeat family protein" evidence="1">
    <location>
        <begin position="21"/>
        <end position="138"/>
    </location>
</feature>
<dbReference type="RefSeq" id="WP_386753393.1">
    <property type="nucleotide sequence ID" value="NZ_JBHSNM010000001.1"/>
</dbReference>
<evidence type="ECO:0000313" key="2">
    <source>
        <dbReference type="EMBL" id="MFC5569355.1"/>
    </source>
</evidence>
<dbReference type="EMBL" id="JBHSNM010000001">
    <property type="protein sequence ID" value="MFC5569355.1"/>
    <property type="molecule type" value="Genomic_DNA"/>
</dbReference>
<evidence type="ECO:0000313" key="3">
    <source>
        <dbReference type="Proteomes" id="UP001596036"/>
    </source>
</evidence>
<keyword evidence="1" id="KW-0732">Signal</keyword>
<organism evidence="2 3">
    <name type="scientific">Lysobacter yangpyeongensis</name>
    <dbReference type="NCBI Taxonomy" id="346182"/>
    <lineage>
        <taxon>Bacteria</taxon>
        <taxon>Pseudomonadati</taxon>
        <taxon>Pseudomonadota</taxon>
        <taxon>Gammaproteobacteria</taxon>
        <taxon>Lysobacterales</taxon>
        <taxon>Lysobacteraceae</taxon>
        <taxon>Lysobacter</taxon>
    </lineage>
</organism>
<dbReference type="Proteomes" id="UP001596036">
    <property type="component" value="Unassembled WGS sequence"/>
</dbReference>
<sequence>MNKKVLFSIILSLASVGCSAGSPKDRGADAANSGRYAEAYKLWLPLAENGDSEVQESVALLLISDEDLGVALPKDQRERLALKWVVRSARNGNKSAMTWLGQAMQNGWHGLPANPVQAACWLAAGESKRAASSCVAPD</sequence>
<reference evidence="3" key="1">
    <citation type="journal article" date="2019" name="Int. J. Syst. Evol. Microbiol.">
        <title>The Global Catalogue of Microorganisms (GCM) 10K type strain sequencing project: providing services to taxonomists for standard genome sequencing and annotation.</title>
        <authorList>
            <consortium name="The Broad Institute Genomics Platform"/>
            <consortium name="The Broad Institute Genome Sequencing Center for Infectious Disease"/>
            <person name="Wu L."/>
            <person name="Ma J."/>
        </authorList>
    </citation>
    <scope>NUCLEOTIDE SEQUENCE [LARGE SCALE GENOMIC DNA]</scope>
    <source>
        <strain evidence="3">KACC 11407</strain>
    </source>
</reference>
<keyword evidence="3" id="KW-1185">Reference proteome</keyword>
<comment type="caution">
    <text evidence="2">The sequence shown here is derived from an EMBL/GenBank/DDBJ whole genome shotgun (WGS) entry which is preliminary data.</text>
</comment>
<dbReference type="Gene3D" id="1.25.40.10">
    <property type="entry name" value="Tetratricopeptide repeat domain"/>
    <property type="match status" value="1"/>
</dbReference>
<proteinExistence type="predicted"/>
<dbReference type="PROSITE" id="PS51257">
    <property type="entry name" value="PROKAR_LIPOPROTEIN"/>
    <property type="match status" value="1"/>
</dbReference>
<gene>
    <name evidence="2" type="ORF">ACFPN1_04630</name>
</gene>